<dbReference type="SUPFAM" id="SSF47576">
    <property type="entry name" value="Calponin-homology domain, CH-domain"/>
    <property type="match status" value="1"/>
</dbReference>
<feature type="compositionally biased region" description="Basic and acidic residues" evidence="4">
    <location>
        <begin position="1"/>
        <end position="10"/>
    </location>
</feature>
<evidence type="ECO:0000256" key="2">
    <source>
        <dbReference type="ARBA" id="ARBA00023054"/>
    </source>
</evidence>
<keyword evidence="7" id="KW-1185">Reference proteome</keyword>
<feature type="compositionally biased region" description="Basic and acidic residues" evidence="4">
    <location>
        <begin position="99"/>
        <end position="116"/>
    </location>
</feature>
<dbReference type="Ensembl" id="ENSPLOT00000015687.1">
    <property type="protein sequence ID" value="ENSPLOP00000014150.1"/>
    <property type="gene ID" value="ENSPLOG00000010290.1"/>
</dbReference>
<feature type="compositionally biased region" description="Basic and acidic residues" evidence="4">
    <location>
        <begin position="203"/>
        <end position="212"/>
    </location>
</feature>
<accession>A0A8C8X9W7</accession>
<reference evidence="6" key="3">
    <citation type="submission" date="2025-09" db="UniProtKB">
        <authorList>
            <consortium name="Ensembl"/>
        </authorList>
    </citation>
    <scope>IDENTIFICATION</scope>
</reference>
<dbReference type="SMART" id="SM00033">
    <property type="entry name" value="CH"/>
    <property type="match status" value="1"/>
</dbReference>
<reference evidence="6" key="1">
    <citation type="journal article" date="2019" name="bioRxiv">
        <title>Long live the king: chromosome-level assembly of the lion (Panthera leo) using linked-read, Hi-C, and long read data.</title>
        <authorList>
            <person name="Armstrong E.E."/>
            <person name="Taylor R.W."/>
            <person name="Miller D.E."/>
            <person name="Kaelin C."/>
            <person name="Barsh G."/>
            <person name="Hadly E.A."/>
            <person name="Petrov D."/>
        </authorList>
    </citation>
    <scope>NUCLEOTIDE SEQUENCE [LARGE SCALE GENOMIC DNA]</scope>
</reference>
<dbReference type="AlphaFoldDB" id="A0A8C8X9W7"/>
<dbReference type="Pfam" id="PF00307">
    <property type="entry name" value="CH"/>
    <property type="match status" value="1"/>
</dbReference>
<dbReference type="InterPro" id="IPR001715">
    <property type="entry name" value="CH_dom"/>
</dbReference>
<reference evidence="6" key="2">
    <citation type="submission" date="2025-08" db="UniProtKB">
        <authorList>
            <consortium name="Ensembl"/>
        </authorList>
    </citation>
    <scope>IDENTIFICATION</scope>
</reference>
<dbReference type="Gene3D" id="1.10.418.10">
    <property type="entry name" value="Calponin-like domain"/>
    <property type="match status" value="1"/>
</dbReference>
<feature type="compositionally biased region" description="Basic and acidic residues" evidence="4">
    <location>
        <begin position="31"/>
        <end position="52"/>
    </location>
</feature>
<dbReference type="InterPro" id="IPR050540">
    <property type="entry name" value="F-actin_Monoox_Mical"/>
</dbReference>
<dbReference type="PANTHER" id="PTHR23167:SF45">
    <property type="entry name" value="SMOOTHELIN-LIKE PROTEIN 1"/>
    <property type="match status" value="1"/>
</dbReference>
<evidence type="ECO:0000313" key="6">
    <source>
        <dbReference type="Ensembl" id="ENSPLOP00000014150.1"/>
    </source>
</evidence>
<keyword evidence="2" id="KW-0175">Coiled coil</keyword>
<dbReference type="PROSITE" id="PS50021">
    <property type="entry name" value="CH"/>
    <property type="match status" value="1"/>
</dbReference>
<dbReference type="PANTHER" id="PTHR23167">
    <property type="entry name" value="CALPONIN HOMOLOGY DOMAIN-CONTAINING PROTEIN DDB_G0272472-RELATED"/>
    <property type="match status" value="1"/>
</dbReference>
<organism evidence="6 7">
    <name type="scientific">Panthera leo</name>
    <name type="common">Lion</name>
    <dbReference type="NCBI Taxonomy" id="9689"/>
    <lineage>
        <taxon>Eukaryota</taxon>
        <taxon>Metazoa</taxon>
        <taxon>Chordata</taxon>
        <taxon>Craniata</taxon>
        <taxon>Vertebrata</taxon>
        <taxon>Euteleostomi</taxon>
        <taxon>Mammalia</taxon>
        <taxon>Eutheria</taxon>
        <taxon>Laurasiatheria</taxon>
        <taxon>Carnivora</taxon>
        <taxon>Feliformia</taxon>
        <taxon>Felidae</taxon>
        <taxon>Pantherinae</taxon>
        <taxon>Panthera</taxon>
    </lineage>
</organism>
<dbReference type="InterPro" id="IPR036872">
    <property type="entry name" value="CH_dom_sf"/>
</dbReference>
<feature type="compositionally biased region" description="Acidic residues" evidence="4">
    <location>
        <begin position="213"/>
        <end position="227"/>
    </location>
</feature>
<dbReference type="FunFam" id="1.10.418.10:FF:000009">
    <property type="entry name" value="smoothelin isoform X2"/>
    <property type="match status" value="1"/>
</dbReference>
<feature type="compositionally biased region" description="Basic and acidic residues" evidence="4">
    <location>
        <begin position="284"/>
        <end position="296"/>
    </location>
</feature>
<feature type="compositionally biased region" description="Low complexity" evidence="4">
    <location>
        <begin position="254"/>
        <end position="276"/>
    </location>
</feature>
<evidence type="ECO:0000256" key="4">
    <source>
        <dbReference type="SAM" id="MobiDB-lite"/>
    </source>
</evidence>
<feature type="compositionally biased region" description="Basic and acidic residues" evidence="4">
    <location>
        <begin position="69"/>
        <end position="91"/>
    </location>
</feature>
<dbReference type="Proteomes" id="UP000694399">
    <property type="component" value="Chromosome D2"/>
</dbReference>
<evidence type="ECO:0000256" key="3">
    <source>
        <dbReference type="ARBA" id="ARBA00061655"/>
    </source>
</evidence>
<name>A0A8C8X9W7_PANLE</name>
<sequence>MEHKAGEPSKDGTTVSPAAEAPVTQGGGASAEKEAKATAEKILKEGPPERALAEASTSAEFQGEANGWDEVKVEAKGEAELHKEGGGKEEITAAPQETADGKEETQLDPKEAKEGQETTPASEKQQADEKQAEPESREEARMSEEAKAEPKQATGEREAETGAEEADGKEGATAASQEESDKPEGPAAEAQGKAGAPEAGSDSETKEGRQEAPTEEQDQGVERESEEGAGVIPSSPEERLESPTEEGSGLSPDTAAASGETSPSASESSPSDAPQTPTEPPPSQEKKKEKAPERRVSAPARPRGPRAQNRKAIVDKFGGAASGPTALFRNTKAAGAAIGSVKNMLLEWCRAMTRNYEHVDIQNFSSSWSSGMAFCALIHKFFPDAFDYAALEPSQRRHNLTLAFSTAEKLADCAQLLEVDDMVRLAVPDSKCVYTYIQELYRSLVQKGLVKTKKK</sequence>
<dbReference type="GeneTree" id="ENSGT00940000162276"/>
<protein>
    <submittedName>
        <fullName evidence="6">Smoothelin like 1</fullName>
    </submittedName>
</protein>
<gene>
    <name evidence="6" type="primary">SMTNL1</name>
</gene>
<feature type="region of interest" description="Disordered" evidence="4">
    <location>
        <begin position="1"/>
        <end position="310"/>
    </location>
</feature>
<feature type="compositionally biased region" description="Basic and acidic residues" evidence="4">
    <location>
        <begin position="125"/>
        <end position="170"/>
    </location>
</feature>
<evidence type="ECO:0000259" key="5">
    <source>
        <dbReference type="PROSITE" id="PS50021"/>
    </source>
</evidence>
<feature type="domain" description="Calponin-homology (CH)" evidence="5">
    <location>
        <begin position="339"/>
        <end position="445"/>
    </location>
</feature>
<comment type="similarity">
    <text evidence="3">Belongs to the smoothelin family.</text>
</comment>
<keyword evidence="1" id="KW-0597">Phosphoprotein</keyword>
<proteinExistence type="inferred from homology"/>
<evidence type="ECO:0000313" key="7">
    <source>
        <dbReference type="Proteomes" id="UP000694399"/>
    </source>
</evidence>
<evidence type="ECO:0000256" key="1">
    <source>
        <dbReference type="ARBA" id="ARBA00022553"/>
    </source>
</evidence>